<comment type="caution">
    <text evidence="8">The sequence shown here is derived from an EMBL/GenBank/DDBJ whole genome shotgun (WGS) entry which is preliminary data.</text>
</comment>
<gene>
    <name evidence="8" type="ORF">GRAN_2332</name>
</gene>
<keyword evidence="4" id="KW-0804">Transcription</keyword>
<dbReference type="InterPro" id="IPR058031">
    <property type="entry name" value="AAA_lid_NorR"/>
</dbReference>
<dbReference type="PROSITE" id="PS00688">
    <property type="entry name" value="SIGMA54_INTERACT_3"/>
    <property type="match status" value="1"/>
</dbReference>
<dbReference type="SUPFAM" id="SSF52540">
    <property type="entry name" value="P-loop containing nucleoside triphosphate hydrolases"/>
    <property type="match status" value="1"/>
</dbReference>
<feature type="domain" description="Sigma-54 factor interaction" evidence="6">
    <location>
        <begin position="167"/>
        <end position="396"/>
    </location>
</feature>
<dbReference type="InterPro" id="IPR011006">
    <property type="entry name" value="CheY-like_superfamily"/>
</dbReference>
<dbReference type="GO" id="GO:0000160">
    <property type="term" value="P:phosphorelay signal transduction system"/>
    <property type="evidence" value="ECO:0007669"/>
    <property type="project" value="InterPro"/>
</dbReference>
<evidence type="ECO:0000313" key="9">
    <source>
        <dbReference type="Proteomes" id="UP000289437"/>
    </source>
</evidence>
<dbReference type="PROSITE" id="PS50110">
    <property type="entry name" value="RESPONSE_REGULATORY"/>
    <property type="match status" value="1"/>
</dbReference>
<reference evidence="8 9" key="1">
    <citation type="submission" date="2018-11" db="EMBL/GenBank/DDBJ databases">
        <authorList>
            <person name="Mardanov A.V."/>
            <person name="Ravin N.V."/>
            <person name="Dedysh S.N."/>
        </authorList>
    </citation>
    <scope>NUCLEOTIDE SEQUENCE [LARGE SCALE GENOMIC DNA]</scope>
    <source>
        <strain evidence="8 9">AF10</strain>
    </source>
</reference>
<dbReference type="Pfam" id="PF25601">
    <property type="entry name" value="AAA_lid_14"/>
    <property type="match status" value="1"/>
</dbReference>
<dbReference type="PRINTS" id="PR01590">
    <property type="entry name" value="HTHFIS"/>
</dbReference>
<dbReference type="GO" id="GO:0043565">
    <property type="term" value="F:sequence-specific DNA binding"/>
    <property type="evidence" value="ECO:0007669"/>
    <property type="project" value="InterPro"/>
</dbReference>
<dbReference type="InterPro" id="IPR001789">
    <property type="entry name" value="Sig_transdc_resp-reg_receiver"/>
</dbReference>
<accession>A0A4Q0SWH7</accession>
<dbReference type="PROSITE" id="PS00675">
    <property type="entry name" value="SIGMA54_INTERACT_1"/>
    <property type="match status" value="1"/>
</dbReference>
<evidence type="ECO:0000256" key="5">
    <source>
        <dbReference type="PROSITE-ProRule" id="PRU00169"/>
    </source>
</evidence>
<keyword evidence="3" id="KW-0805">Transcription regulation</keyword>
<dbReference type="InterPro" id="IPR002078">
    <property type="entry name" value="Sigma_54_int"/>
</dbReference>
<dbReference type="SUPFAM" id="SSF46689">
    <property type="entry name" value="Homeodomain-like"/>
    <property type="match status" value="1"/>
</dbReference>
<dbReference type="Pfam" id="PF00158">
    <property type="entry name" value="Sigma54_activat"/>
    <property type="match status" value="1"/>
</dbReference>
<dbReference type="PANTHER" id="PTHR32071">
    <property type="entry name" value="TRANSCRIPTIONAL REGULATORY PROTEIN"/>
    <property type="match status" value="1"/>
</dbReference>
<dbReference type="InterPro" id="IPR002197">
    <property type="entry name" value="HTH_Fis"/>
</dbReference>
<keyword evidence="2" id="KW-0067">ATP-binding</keyword>
<evidence type="ECO:0000256" key="4">
    <source>
        <dbReference type="ARBA" id="ARBA00023163"/>
    </source>
</evidence>
<dbReference type="InterPro" id="IPR009057">
    <property type="entry name" value="Homeodomain-like_sf"/>
</dbReference>
<keyword evidence="9" id="KW-1185">Reference proteome</keyword>
<evidence type="ECO:0000256" key="1">
    <source>
        <dbReference type="ARBA" id="ARBA00022741"/>
    </source>
</evidence>
<dbReference type="EMBL" id="RDSM01000002">
    <property type="protein sequence ID" value="RXH55475.1"/>
    <property type="molecule type" value="Genomic_DNA"/>
</dbReference>
<evidence type="ECO:0000256" key="2">
    <source>
        <dbReference type="ARBA" id="ARBA00022840"/>
    </source>
</evidence>
<dbReference type="Gene3D" id="3.40.50.300">
    <property type="entry name" value="P-loop containing nucleotide triphosphate hydrolases"/>
    <property type="match status" value="1"/>
</dbReference>
<feature type="domain" description="Response regulatory" evidence="7">
    <location>
        <begin position="27"/>
        <end position="143"/>
    </location>
</feature>
<evidence type="ECO:0000259" key="6">
    <source>
        <dbReference type="PROSITE" id="PS50045"/>
    </source>
</evidence>
<dbReference type="PROSITE" id="PS50045">
    <property type="entry name" value="SIGMA54_INTERACT_4"/>
    <property type="match status" value="1"/>
</dbReference>
<dbReference type="AlphaFoldDB" id="A0A4Q0SWH7"/>
<evidence type="ECO:0000259" key="7">
    <source>
        <dbReference type="PROSITE" id="PS50110"/>
    </source>
</evidence>
<dbReference type="Proteomes" id="UP000289437">
    <property type="component" value="Unassembled WGS sequence"/>
</dbReference>
<reference evidence="9" key="2">
    <citation type="submission" date="2019-02" db="EMBL/GenBank/DDBJ databases">
        <title>Granulicella sibirica sp. nov., a psychrotolerant acidobacterium isolated from an organic soil layer in forested tundra, West Siberia.</title>
        <authorList>
            <person name="Oshkin I.Y."/>
            <person name="Kulichevskaya I.S."/>
            <person name="Rijpstra W.I.C."/>
            <person name="Sinninghe Damste J.S."/>
            <person name="Rakitin A.L."/>
            <person name="Ravin N.V."/>
            <person name="Dedysh S.N."/>
        </authorList>
    </citation>
    <scope>NUCLEOTIDE SEQUENCE [LARGE SCALE GENOMIC DNA]</scope>
    <source>
        <strain evidence="9">AF10</strain>
    </source>
</reference>
<keyword evidence="1" id="KW-0547">Nucleotide-binding</keyword>
<dbReference type="SMART" id="SM00382">
    <property type="entry name" value="AAA"/>
    <property type="match status" value="1"/>
</dbReference>
<organism evidence="8 9">
    <name type="scientific">Granulicella sibirica</name>
    <dbReference type="NCBI Taxonomy" id="2479048"/>
    <lineage>
        <taxon>Bacteria</taxon>
        <taxon>Pseudomonadati</taxon>
        <taxon>Acidobacteriota</taxon>
        <taxon>Terriglobia</taxon>
        <taxon>Terriglobales</taxon>
        <taxon>Acidobacteriaceae</taxon>
        <taxon>Granulicella</taxon>
    </lineage>
</organism>
<feature type="modified residue" description="4-aspartylphosphate" evidence="5">
    <location>
        <position position="75"/>
    </location>
</feature>
<keyword evidence="5" id="KW-0597">Phosphoprotein</keyword>
<dbReference type="GO" id="GO:0005524">
    <property type="term" value="F:ATP binding"/>
    <property type="evidence" value="ECO:0007669"/>
    <property type="project" value="UniProtKB-KW"/>
</dbReference>
<protein>
    <submittedName>
        <fullName evidence="8">Response regulator of zinc sigma-54-dependent two-component system</fullName>
    </submittedName>
</protein>
<proteinExistence type="predicted"/>
<dbReference type="InterPro" id="IPR025662">
    <property type="entry name" value="Sigma_54_int_dom_ATP-bd_1"/>
</dbReference>
<dbReference type="FunFam" id="3.40.50.300:FF:000006">
    <property type="entry name" value="DNA-binding transcriptional regulator NtrC"/>
    <property type="match status" value="1"/>
</dbReference>
<dbReference type="InterPro" id="IPR025944">
    <property type="entry name" value="Sigma_54_int_dom_CS"/>
</dbReference>
<dbReference type="InterPro" id="IPR027417">
    <property type="entry name" value="P-loop_NTPase"/>
</dbReference>
<dbReference type="SUPFAM" id="SSF52172">
    <property type="entry name" value="CheY-like"/>
    <property type="match status" value="1"/>
</dbReference>
<evidence type="ECO:0000313" key="8">
    <source>
        <dbReference type="EMBL" id="RXH55475.1"/>
    </source>
</evidence>
<dbReference type="Gene3D" id="1.10.8.60">
    <property type="match status" value="1"/>
</dbReference>
<dbReference type="Gene3D" id="3.40.50.2300">
    <property type="match status" value="1"/>
</dbReference>
<name>A0A4Q0SWH7_9BACT</name>
<dbReference type="CDD" id="cd00009">
    <property type="entry name" value="AAA"/>
    <property type="match status" value="1"/>
</dbReference>
<dbReference type="InterPro" id="IPR003593">
    <property type="entry name" value="AAA+_ATPase"/>
</dbReference>
<dbReference type="Gene3D" id="1.10.10.60">
    <property type="entry name" value="Homeodomain-like"/>
    <property type="match status" value="1"/>
</dbReference>
<evidence type="ECO:0000256" key="3">
    <source>
        <dbReference type="ARBA" id="ARBA00023015"/>
    </source>
</evidence>
<sequence length="478" mass="52977">MQARGSRTRDFVPVHGPTSTEAAELPVACVITANAALRDEVADELGPWVRVVPGESLRGVAGWTQEVGAAAVLMDLELCDLDPRMGVAVVEQLRHLSDRLVLIAIGSSRVRGVSTQYAAPGVDAYLPRPLNVSELRQTLIELLRTRGHNWDQPAQREAAEDGGFQDFIGASEPMRLVYEAIRQVANSNITVLIRGESGTGKELVGRALVALSRRANKPFIRINCAALPENLIESELFGSEKGAFTGATESRPGQIELADQGTLFLDEIATLALPLQTKLLRVLEDRQVQRLGGRTLRKIDFRLVCATHEPLEELVAQGRFREDLFYRIHVVPIHLPPLRERADDISRLAEFFLRVHCEANGVPVKRLAEAASQVFREHRWPGNVRELENLIQRLVITVRPDEIGATHLPPGMMAGGLPVRRTELLPESGTDFDNEIESLEISLLTEALHRAKGSKSTAARLLRLDVQRLKYLCRKYSL</sequence>
<dbReference type="GO" id="GO:0006355">
    <property type="term" value="P:regulation of DNA-templated transcription"/>
    <property type="evidence" value="ECO:0007669"/>
    <property type="project" value="InterPro"/>
</dbReference>